<protein>
    <submittedName>
        <fullName evidence="2">Uncharacterized protein</fullName>
    </submittedName>
</protein>
<evidence type="ECO:0000256" key="1">
    <source>
        <dbReference type="SAM" id="MobiDB-lite"/>
    </source>
</evidence>
<proteinExistence type="predicted"/>
<name>A0AAN4VZ33_9BACT</name>
<evidence type="ECO:0000313" key="3">
    <source>
        <dbReference type="Proteomes" id="UP001310022"/>
    </source>
</evidence>
<evidence type="ECO:0000313" key="2">
    <source>
        <dbReference type="EMBL" id="GJM61352.1"/>
    </source>
</evidence>
<reference evidence="2 3" key="1">
    <citation type="submission" date="2021-12" db="EMBL/GenBank/DDBJ databases">
        <title>Genome sequencing of bacteria with rrn-lacking chromosome and rrn-plasmid.</title>
        <authorList>
            <person name="Anda M."/>
            <person name="Iwasaki W."/>
        </authorList>
    </citation>
    <scope>NUCLEOTIDE SEQUENCE [LARGE SCALE GENOMIC DNA]</scope>
    <source>
        <strain evidence="2 3">NBRC 15940</strain>
    </source>
</reference>
<feature type="region of interest" description="Disordered" evidence="1">
    <location>
        <begin position="27"/>
        <end position="49"/>
    </location>
</feature>
<organism evidence="2 3">
    <name type="scientific">Persicobacter diffluens</name>
    <dbReference type="NCBI Taxonomy" id="981"/>
    <lineage>
        <taxon>Bacteria</taxon>
        <taxon>Pseudomonadati</taxon>
        <taxon>Bacteroidota</taxon>
        <taxon>Cytophagia</taxon>
        <taxon>Cytophagales</taxon>
        <taxon>Persicobacteraceae</taxon>
        <taxon>Persicobacter</taxon>
    </lineage>
</organism>
<keyword evidence="3" id="KW-1185">Reference proteome</keyword>
<dbReference type="EMBL" id="BQKE01000001">
    <property type="protein sequence ID" value="GJM61352.1"/>
    <property type="molecule type" value="Genomic_DNA"/>
</dbReference>
<comment type="caution">
    <text evidence="2">The sequence shown here is derived from an EMBL/GenBank/DDBJ whole genome shotgun (WGS) entry which is preliminary data.</text>
</comment>
<dbReference type="Proteomes" id="UP001310022">
    <property type="component" value="Unassembled WGS sequence"/>
</dbReference>
<sequence>MKQNQTHVTFSSFTTKKHKELHFLDLKNTDSTYTKTEKQEKSYSKRKPS</sequence>
<gene>
    <name evidence="2" type="ORF">PEDI_19040</name>
</gene>
<accession>A0AAN4VZ33</accession>
<dbReference type="AlphaFoldDB" id="A0AAN4VZ33"/>